<feature type="compositionally biased region" description="Low complexity" evidence="3">
    <location>
        <begin position="1056"/>
        <end position="1065"/>
    </location>
</feature>
<feature type="compositionally biased region" description="Acidic residues" evidence="3">
    <location>
        <begin position="54"/>
        <end position="74"/>
    </location>
</feature>
<dbReference type="HOGENOM" id="CLU_002295_0_0_1"/>
<accession>A0A067NKX7</accession>
<feature type="compositionally biased region" description="Low complexity" evidence="3">
    <location>
        <begin position="432"/>
        <end position="442"/>
    </location>
</feature>
<dbReference type="GO" id="GO:0007165">
    <property type="term" value="P:signal transduction"/>
    <property type="evidence" value="ECO:0007669"/>
    <property type="project" value="InterPro"/>
</dbReference>
<feature type="compositionally biased region" description="Low complexity" evidence="3">
    <location>
        <begin position="279"/>
        <end position="295"/>
    </location>
</feature>
<dbReference type="InterPro" id="IPR053039">
    <property type="entry name" value="Polarity_Bud-Selection_Reg"/>
</dbReference>
<dbReference type="EMBL" id="KL198007">
    <property type="protein sequence ID" value="KDQ28733.1"/>
    <property type="molecule type" value="Genomic_DNA"/>
</dbReference>
<dbReference type="GO" id="GO:0030950">
    <property type="term" value="P:establishment or maintenance of actin cytoskeleton polarity"/>
    <property type="evidence" value="ECO:0007669"/>
    <property type="project" value="TreeGrafter"/>
</dbReference>
<feature type="compositionally biased region" description="Low complexity" evidence="3">
    <location>
        <begin position="635"/>
        <end position="644"/>
    </location>
</feature>
<feature type="region of interest" description="Disordered" evidence="3">
    <location>
        <begin position="161"/>
        <end position="194"/>
    </location>
</feature>
<dbReference type="Pfam" id="PF00018">
    <property type="entry name" value="SH3_1"/>
    <property type="match status" value="1"/>
</dbReference>
<evidence type="ECO:0000313" key="7">
    <source>
        <dbReference type="Proteomes" id="UP000027073"/>
    </source>
</evidence>
<dbReference type="STRING" id="1137138.A0A067NKX7"/>
<dbReference type="PROSITE" id="PS50200">
    <property type="entry name" value="RA"/>
    <property type="match status" value="1"/>
</dbReference>
<feature type="compositionally biased region" description="Polar residues" evidence="3">
    <location>
        <begin position="1245"/>
        <end position="1254"/>
    </location>
</feature>
<feature type="domain" description="Ras-associating" evidence="5">
    <location>
        <begin position="665"/>
        <end position="798"/>
    </location>
</feature>
<feature type="compositionally biased region" description="Low complexity" evidence="3">
    <location>
        <begin position="526"/>
        <end position="571"/>
    </location>
</feature>
<evidence type="ECO:0000259" key="4">
    <source>
        <dbReference type="PROSITE" id="PS50002"/>
    </source>
</evidence>
<feature type="region of interest" description="Disordered" evidence="3">
    <location>
        <begin position="962"/>
        <end position="981"/>
    </location>
</feature>
<evidence type="ECO:0000256" key="3">
    <source>
        <dbReference type="SAM" id="MobiDB-lite"/>
    </source>
</evidence>
<dbReference type="SMART" id="SM00326">
    <property type="entry name" value="SH3"/>
    <property type="match status" value="1"/>
</dbReference>
<feature type="domain" description="SH3" evidence="4">
    <location>
        <begin position="84"/>
        <end position="145"/>
    </location>
</feature>
<dbReference type="PANTHER" id="PTHR47775">
    <property type="entry name" value="BUD SITE SELECTION PROTEIN 14"/>
    <property type="match status" value="1"/>
</dbReference>
<dbReference type="InParanoid" id="A0A067NKX7"/>
<dbReference type="InterPro" id="IPR029071">
    <property type="entry name" value="Ubiquitin-like_domsf"/>
</dbReference>
<dbReference type="InterPro" id="IPR036028">
    <property type="entry name" value="SH3-like_dom_sf"/>
</dbReference>
<feature type="compositionally biased region" description="Polar residues" evidence="3">
    <location>
        <begin position="1195"/>
        <end position="1226"/>
    </location>
</feature>
<feature type="compositionally biased region" description="Basic and acidic residues" evidence="3">
    <location>
        <begin position="402"/>
        <end position="418"/>
    </location>
</feature>
<feature type="region of interest" description="Disordered" evidence="3">
    <location>
        <begin position="1049"/>
        <end position="1071"/>
    </location>
</feature>
<evidence type="ECO:0000313" key="6">
    <source>
        <dbReference type="EMBL" id="KDQ28733.1"/>
    </source>
</evidence>
<evidence type="ECO:0008006" key="8">
    <source>
        <dbReference type="Google" id="ProtNLM"/>
    </source>
</evidence>
<reference evidence="7" key="1">
    <citation type="journal article" date="2014" name="Proc. Natl. Acad. Sci. U.S.A.">
        <title>Extensive sampling of basidiomycete genomes demonstrates inadequacy of the white-rot/brown-rot paradigm for wood decay fungi.</title>
        <authorList>
            <person name="Riley R."/>
            <person name="Salamov A.A."/>
            <person name="Brown D.W."/>
            <person name="Nagy L.G."/>
            <person name="Floudas D."/>
            <person name="Held B.W."/>
            <person name="Levasseur A."/>
            <person name="Lombard V."/>
            <person name="Morin E."/>
            <person name="Otillar R."/>
            <person name="Lindquist E.A."/>
            <person name="Sun H."/>
            <person name="LaButti K.M."/>
            <person name="Schmutz J."/>
            <person name="Jabbour D."/>
            <person name="Luo H."/>
            <person name="Baker S.E."/>
            <person name="Pisabarro A.G."/>
            <person name="Walton J.D."/>
            <person name="Blanchette R.A."/>
            <person name="Henrissat B."/>
            <person name="Martin F."/>
            <person name="Cullen D."/>
            <person name="Hibbett D.S."/>
            <person name="Grigoriev I.V."/>
        </authorList>
    </citation>
    <scope>NUCLEOTIDE SEQUENCE [LARGE SCALE GENOMIC DNA]</scope>
    <source>
        <strain evidence="7">PC15</strain>
    </source>
</reference>
<feature type="compositionally biased region" description="Basic and acidic residues" evidence="3">
    <location>
        <begin position="1"/>
        <end position="21"/>
    </location>
</feature>
<name>A0A067NKX7_PLEO1</name>
<organism evidence="6 7">
    <name type="scientific">Pleurotus ostreatus (strain PC15)</name>
    <name type="common">Oyster mushroom</name>
    <dbReference type="NCBI Taxonomy" id="1137138"/>
    <lineage>
        <taxon>Eukaryota</taxon>
        <taxon>Fungi</taxon>
        <taxon>Dikarya</taxon>
        <taxon>Basidiomycota</taxon>
        <taxon>Agaricomycotina</taxon>
        <taxon>Agaricomycetes</taxon>
        <taxon>Agaricomycetidae</taxon>
        <taxon>Agaricales</taxon>
        <taxon>Pleurotineae</taxon>
        <taxon>Pleurotaceae</taxon>
        <taxon>Pleurotus</taxon>
    </lineage>
</organism>
<keyword evidence="1 2" id="KW-0728">SH3 domain</keyword>
<dbReference type="OrthoDB" id="196165at2759"/>
<dbReference type="VEuPathDB" id="FungiDB:PLEOSDRAFT_1039093"/>
<dbReference type="InterPro" id="IPR000159">
    <property type="entry name" value="RA_dom"/>
</dbReference>
<feature type="compositionally biased region" description="Low complexity" evidence="3">
    <location>
        <begin position="584"/>
        <end position="603"/>
    </location>
</feature>
<dbReference type="SUPFAM" id="SSF54236">
    <property type="entry name" value="Ubiquitin-like"/>
    <property type="match status" value="1"/>
</dbReference>
<evidence type="ECO:0000259" key="5">
    <source>
        <dbReference type="PROSITE" id="PS50200"/>
    </source>
</evidence>
<dbReference type="Gene3D" id="2.30.30.40">
    <property type="entry name" value="SH3 Domains"/>
    <property type="match status" value="1"/>
</dbReference>
<dbReference type="GO" id="GO:0015630">
    <property type="term" value="C:microtubule cytoskeleton"/>
    <property type="evidence" value="ECO:0007669"/>
    <property type="project" value="TreeGrafter"/>
</dbReference>
<evidence type="ECO:0000256" key="2">
    <source>
        <dbReference type="PROSITE-ProRule" id="PRU00192"/>
    </source>
</evidence>
<dbReference type="GO" id="GO:0051286">
    <property type="term" value="C:cell tip"/>
    <property type="evidence" value="ECO:0007669"/>
    <property type="project" value="TreeGrafter"/>
</dbReference>
<dbReference type="Pfam" id="PF00788">
    <property type="entry name" value="RA"/>
    <property type="match status" value="1"/>
</dbReference>
<dbReference type="Gene3D" id="3.10.20.90">
    <property type="entry name" value="Phosphatidylinositol 3-kinase Catalytic Subunit, Chain A, domain 1"/>
    <property type="match status" value="1"/>
</dbReference>
<proteinExistence type="predicted"/>
<dbReference type="PROSITE" id="PS50002">
    <property type="entry name" value="SH3"/>
    <property type="match status" value="1"/>
</dbReference>
<gene>
    <name evidence="6" type="ORF">PLEOSDRAFT_1039093</name>
</gene>
<dbReference type="InterPro" id="IPR001452">
    <property type="entry name" value="SH3_domain"/>
</dbReference>
<evidence type="ECO:0000256" key="1">
    <source>
        <dbReference type="ARBA" id="ARBA00022443"/>
    </source>
</evidence>
<feature type="region of interest" description="Disordered" evidence="3">
    <location>
        <begin position="1183"/>
        <end position="1312"/>
    </location>
</feature>
<protein>
    <recommendedName>
        <fullName evidence="8">SH3 domain-containing protein</fullName>
    </recommendedName>
</protein>
<dbReference type="GO" id="GO:0008104">
    <property type="term" value="P:intracellular protein localization"/>
    <property type="evidence" value="ECO:0007669"/>
    <property type="project" value="TreeGrafter"/>
</dbReference>
<sequence length="1403" mass="154100">MQGVDPRRPSRQDTYDLRDQIQDASDYSDMQAHVDSTTNPTYHGISDEEHSVLEDDSDNEDQEMEYAEDDEDGSSDLSIPNESIDFDLVYSLHSFAATVEGQANVVKGDSLFLMDDSNSYWWLVRVLKTQEVGYIPAENIETPFERLARLNKHRNVDLASATEAETAGADERLRVRGTNKSPSPVPPRGASRAKRGVAFTPSLSVHRYPPAVWNEEEEEEEDIEWDDEGYEGEDRGLAEEMLEQQRRAEEMQQRMGVGDRQAGMEVDDGMQWTDEAQARLKQQQQQQGAVAGLRAGTPPSGMSAEQVQSQQRQQQIMEAQEREIQRQQQLEQDRQRQMAQQAQAQNGVRKSPSRERLDQDVRMTDASQQIDPADATETRKLTVTPPVARDERQGVPSAVAKTQEEERKRRTAEDEEARRKSKGTNALGPAVSSGSVSSSGSSGRQGGGKLRKERGDTDDEGGKDKKKKTSMFGGLFTRKKDKKDRNPSIGSFDSNDAVARASEDSNRSGSVHSRSTGEGFMSPVTAAASAMQQQVQQVQPATPKAVPEPNRPAGEPAAPLVPAAPASAGPAIIGTPSTPPQVSQHASQLRQRDQQQQALYQQYLNRSPSSPPEAQPSYGLQSASIFNAPPSAFHSPSNSGSNPGLGVPTPRPRPGSLILTGMSPDLSVIRVFAGKNLQTEATFKTVLLNSSTTSEDLVRQAIQRFRLPGGDDENDYYLTVKQVEGGASAVLRSAEKPLVVFETLTEAATELPKVKRSSVGSISSVASNLSMHPAIRKLPMNDFTDDSAVKFYLNRRNEDGSSEDEFSGLPGDETLVAETSFGSGEAEAHLSPLRSQYLSAGSNVTPERFSSPSYRFALQMVIYPEDLPEDMAFDPLTEAIVPKETLRGRPQSSSSISTSLSQTMRRKVFIFPKNVTVAEVIELGLERFGIPEGVVDGGDEVEDKMSKRRSSSRVRYGLTVDTGNNKRELSPSSKVIDAFPRPPTFRAADRKVNDNKRRSIDSGLLLGTMDDINPDDPFFVLRRAVAYRSSTSRHRLSAPLDEIALQHLHQSRESEAGSSSDPSSPVLEDGKRQLTRQEIIAAQRRATQANQRAILTTQTNSVRGVDILLPGNVMLRSSRYDVGDKMRYSYVQPDGETYDISDIIEEEWQEGSATGKNDLLDSMLVRSKDGYGDKLDRVLNKIKSGKAARQRQRESVSQASFDSQGSFDSVSPSEYSIDNRSRSATPGSAGLASRAPNDQAMYASRSKSPSTSGMATPRPGTVTPTAKPDHLGPNRRNPSIASVVSDTTGYATPTTQFSPIDSPRKVATPKPYNQRKRVVIPKDDFGLTQMMAVIEVAAMKPKEPLPHLDPVDKLLFGRPIEPQSLHPQIRDIYANTFKELEDFDKVCNASFAIYGGTDSPHRS</sequence>
<feature type="region of interest" description="Disordered" evidence="3">
    <location>
        <begin position="278"/>
        <end position="654"/>
    </location>
</feature>
<dbReference type="SUPFAM" id="SSF50044">
    <property type="entry name" value="SH3-domain"/>
    <property type="match status" value="1"/>
</dbReference>
<feature type="compositionally biased region" description="Low complexity" evidence="3">
    <location>
        <begin position="304"/>
        <end position="318"/>
    </location>
</feature>
<feature type="compositionally biased region" description="Polar residues" evidence="3">
    <location>
        <begin position="507"/>
        <end position="516"/>
    </location>
</feature>
<dbReference type="PANTHER" id="PTHR47775:SF1">
    <property type="entry name" value="BUD SITE SELECTION PROTEIN 14"/>
    <property type="match status" value="1"/>
</dbReference>
<dbReference type="Proteomes" id="UP000027073">
    <property type="component" value="Unassembled WGS sequence"/>
</dbReference>
<feature type="compositionally biased region" description="Basic and acidic residues" evidence="3">
    <location>
        <begin position="319"/>
        <end position="336"/>
    </location>
</feature>
<feature type="region of interest" description="Disordered" evidence="3">
    <location>
        <begin position="1"/>
        <end position="79"/>
    </location>
</feature>
<feature type="compositionally biased region" description="Polar residues" evidence="3">
    <location>
        <begin position="1276"/>
        <end position="1299"/>
    </location>
</feature>
<feature type="compositionally biased region" description="Basic and acidic residues" evidence="3">
    <location>
        <begin position="352"/>
        <end position="363"/>
    </location>
</feature>